<name>A0A369T820_9PROT</name>
<gene>
    <name evidence="3" type="ORF">DRB17_12305</name>
</gene>
<dbReference type="RefSeq" id="WP_114582511.1">
    <property type="nucleotide sequence ID" value="NZ_QPMH01000011.1"/>
</dbReference>
<evidence type="ECO:0000256" key="2">
    <source>
        <dbReference type="ARBA" id="ARBA00022679"/>
    </source>
</evidence>
<dbReference type="SUPFAM" id="SSF53756">
    <property type="entry name" value="UDP-Glycosyltransferase/glycogen phosphorylase"/>
    <property type="match status" value="1"/>
</dbReference>
<dbReference type="PANTHER" id="PTHR30160:SF7">
    <property type="entry name" value="ADP-HEPTOSE--LPS HEPTOSYLTRANSFERASE 2"/>
    <property type="match status" value="1"/>
</dbReference>
<keyword evidence="2 3" id="KW-0808">Transferase</keyword>
<organism evidence="3 4">
    <name type="scientific">Ferruginivarius sediminum</name>
    <dbReference type="NCBI Taxonomy" id="2661937"/>
    <lineage>
        <taxon>Bacteria</taxon>
        <taxon>Pseudomonadati</taxon>
        <taxon>Pseudomonadota</taxon>
        <taxon>Alphaproteobacteria</taxon>
        <taxon>Rhodospirillales</taxon>
        <taxon>Rhodospirillaceae</taxon>
        <taxon>Ferruginivarius</taxon>
    </lineage>
</organism>
<dbReference type="Proteomes" id="UP000253941">
    <property type="component" value="Unassembled WGS sequence"/>
</dbReference>
<evidence type="ECO:0000313" key="4">
    <source>
        <dbReference type="Proteomes" id="UP000253941"/>
    </source>
</evidence>
<dbReference type="Pfam" id="PF01075">
    <property type="entry name" value="Glyco_transf_9"/>
    <property type="match status" value="1"/>
</dbReference>
<evidence type="ECO:0000256" key="1">
    <source>
        <dbReference type="ARBA" id="ARBA00022676"/>
    </source>
</evidence>
<accession>A0A369T820</accession>
<dbReference type="CDD" id="cd03789">
    <property type="entry name" value="GT9_LPS_heptosyltransferase"/>
    <property type="match status" value="1"/>
</dbReference>
<dbReference type="InterPro" id="IPR051199">
    <property type="entry name" value="LPS_LOS_Heptosyltrfase"/>
</dbReference>
<protein>
    <submittedName>
        <fullName evidence="3">Glycosyltransferase family 9 protein</fullName>
    </submittedName>
</protein>
<sequence>MRILFITATRIGDAILSTGVLDHLLKQHPDARVTVVAGPVAAPLFRCVPGLERLIAMRKRRWHWHWFELWGRLATRRWDLIVDLRATGTAYFLWAGRRHVISRRKSDSLHRVEELAALLDLPEAPAPRLWLGDADREMAAKLIPDDGPVLAVGPAANWRGKQWRGERFAELVTRLTAADGLLPGARVAVFAAAHEREQAKPVLEALPAERRIDLVGEVDLPQAGACLSRCALFVGNDSGLMHLAAATGTPTLGLFGPSPHQRYRPWGAKAAYVRTPESMAELIGHADYDHRTTDTLMDSLSIDAVEAAARDLWARVG</sequence>
<proteinExistence type="predicted"/>
<keyword evidence="1" id="KW-0328">Glycosyltransferase</keyword>
<dbReference type="GO" id="GO:0009244">
    <property type="term" value="P:lipopolysaccharide core region biosynthetic process"/>
    <property type="evidence" value="ECO:0007669"/>
    <property type="project" value="TreeGrafter"/>
</dbReference>
<keyword evidence="4" id="KW-1185">Reference proteome</keyword>
<comment type="caution">
    <text evidence="3">The sequence shown here is derived from an EMBL/GenBank/DDBJ whole genome shotgun (WGS) entry which is preliminary data.</text>
</comment>
<dbReference type="Gene3D" id="3.40.50.2000">
    <property type="entry name" value="Glycogen Phosphorylase B"/>
    <property type="match status" value="2"/>
</dbReference>
<dbReference type="GO" id="GO:0005829">
    <property type="term" value="C:cytosol"/>
    <property type="evidence" value="ECO:0007669"/>
    <property type="project" value="TreeGrafter"/>
</dbReference>
<dbReference type="GO" id="GO:0008713">
    <property type="term" value="F:ADP-heptose-lipopolysaccharide heptosyltransferase activity"/>
    <property type="evidence" value="ECO:0007669"/>
    <property type="project" value="TreeGrafter"/>
</dbReference>
<dbReference type="AlphaFoldDB" id="A0A369T820"/>
<dbReference type="InterPro" id="IPR002201">
    <property type="entry name" value="Glyco_trans_9"/>
</dbReference>
<dbReference type="PANTHER" id="PTHR30160">
    <property type="entry name" value="TETRAACYLDISACCHARIDE 4'-KINASE-RELATED"/>
    <property type="match status" value="1"/>
</dbReference>
<reference evidence="3 4" key="1">
    <citation type="submission" date="2018-07" db="EMBL/GenBank/DDBJ databases">
        <title>Venubactetium sediminum gen. nov., sp. nov., isolated from a marine solar saltern.</title>
        <authorList>
            <person name="Wang S."/>
        </authorList>
    </citation>
    <scope>NUCLEOTIDE SEQUENCE [LARGE SCALE GENOMIC DNA]</scope>
    <source>
        <strain evidence="3 4">WD2A32</strain>
    </source>
</reference>
<dbReference type="EMBL" id="QPMH01000011">
    <property type="protein sequence ID" value="RDD61479.1"/>
    <property type="molecule type" value="Genomic_DNA"/>
</dbReference>
<evidence type="ECO:0000313" key="3">
    <source>
        <dbReference type="EMBL" id="RDD61479.1"/>
    </source>
</evidence>